<evidence type="ECO:0000313" key="2">
    <source>
        <dbReference type="EMBL" id="KIH57484.1"/>
    </source>
</evidence>
<dbReference type="EMBL" id="KN734332">
    <property type="protein sequence ID" value="KIH57484.1"/>
    <property type="molecule type" value="Genomic_DNA"/>
</dbReference>
<sequence length="86" mass="9927">MEGLLAPTRYIRRSTGVKASSATPCRSRRACRHRSRHGDDAARCSLASMYCWLSDDDDASDTMRWRRPESSEPRKPATINRERMLR</sequence>
<keyword evidence="3" id="KW-1185">Reference proteome</keyword>
<accession>A0A0C2GF13</accession>
<gene>
    <name evidence="2" type="ORF">ANCDUO_12325</name>
</gene>
<evidence type="ECO:0000313" key="3">
    <source>
        <dbReference type="Proteomes" id="UP000054047"/>
    </source>
</evidence>
<proteinExistence type="predicted"/>
<evidence type="ECO:0000256" key="1">
    <source>
        <dbReference type="SAM" id="MobiDB-lite"/>
    </source>
</evidence>
<dbReference type="Proteomes" id="UP000054047">
    <property type="component" value="Unassembled WGS sequence"/>
</dbReference>
<feature type="region of interest" description="Disordered" evidence="1">
    <location>
        <begin position="62"/>
        <end position="86"/>
    </location>
</feature>
<organism evidence="2 3">
    <name type="scientific">Ancylostoma duodenale</name>
    <dbReference type="NCBI Taxonomy" id="51022"/>
    <lineage>
        <taxon>Eukaryota</taxon>
        <taxon>Metazoa</taxon>
        <taxon>Ecdysozoa</taxon>
        <taxon>Nematoda</taxon>
        <taxon>Chromadorea</taxon>
        <taxon>Rhabditida</taxon>
        <taxon>Rhabditina</taxon>
        <taxon>Rhabditomorpha</taxon>
        <taxon>Strongyloidea</taxon>
        <taxon>Ancylostomatidae</taxon>
        <taxon>Ancylostomatinae</taxon>
        <taxon>Ancylostoma</taxon>
    </lineage>
</organism>
<protein>
    <submittedName>
        <fullName evidence="2">Uncharacterized protein</fullName>
    </submittedName>
</protein>
<reference evidence="2 3" key="1">
    <citation type="submission" date="2013-12" db="EMBL/GenBank/DDBJ databases">
        <title>Draft genome of the parsitic nematode Ancylostoma duodenale.</title>
        <authorList>
            <person name="Mitreva M."/>
        </authorList>
    </citation>
    <scope>NUCLEOTIDE SEQUENCE [LARGE SCALE GENOMIC DNA]</scope>
    <source>
        <strain evidence="2 3">Zhejiang</strain>
    </source>
</reference>
<name>A0A0C2GF13_9BILA</name>
<dbReference type="AlphaFoldDB" id="A0A0C2GF13"/>